<proteinExistence type="predicted"/>
<evidence type="ECO:0000313" key="1">
    <source>
        <dbReference type="EMBL" id="KAK7198374.1"/>
    </source>
</evidence>
<dbReference type="AlphaFoldDB" id="A0AAW0EZQ3"/>
<accession>A0AAW0EZQ3</accession>
<protein>
    <submittedName>
        <fullName evidence="1">Uncharacterized protein</fullName>
    </submittedName>
</protein>
<gene>
    <name evidence="1" type="ORF">NESM_000796700</name>
</gene>
<organism evidence="1 2">
    <name type="scientific">Novymonas esmeraldas</name>
    <dbReference type="NCBI Taxonomy" id="1808958"/>
    <lineage>
        <taxon>Eukaryota</taxon>
        <taxon>Discoba</taxon>
        <taxon>Euglenozoa</taxon>
        <taxon>Kinetoplastea</taxon>
        <taxon>Metakinetoplastina</taxon>
        <taxon>Trypanosomatida</taxon>
        <taxon>Trypanosomatidae</taxon>
        <taxon>Novymonas</taxon>
    </lineage>
</organism>
<comment type="caution">
    <text evidence="1">The sequence shown here is derived from an EMBL/GenBank/DDBJ whole genome shotgun (WGS) entry which is preliminary data.</text>
</comment>
<dbReference type="Proteomes" id="UP001430356">
    <property type="component" value="Unassembled WGS sequence"/>
</dbReference>
<keyword evidence="2" id="KW-1185">Reference proteome</keyword>
<sequence length="613" mass="65759">MWDPQSYIAQVAGSKCHAANGAKLPSFFDYTARLFVLAEEEEQLSSRIERERVGWKSTRFTFCGAEYTAHSSTDAGDDAISELLCGAVAVSAEDKSWMENASAKLAEELKNLQKAHGLADGTFPDTFGNLSEKSYAQEELLCSELRRMLPVPATVSVLLVERGSFHVLLKGDTCTIPITAMIDSSGAPMSHEGISLDAETLGCSNGVCRRCENGEGCCFITVASATTLGCAASLLAVEAVTRDEDVEVTLRSLVDAGVIACCSCIYNDGTVYQYEGQVTATHADSSAMQAALPHDFLAHRARIVRGSGNADAMHLLSGDIKKMAPTDAVAFERALSAPILVATLPASSGPSYFEVITRTALVGLNNGSLVLAVQRDSPLYNNVLKPGDTLLLLDFEDQERWATGTARQWVAAAKCDAVEAQTGSFLAPRSEQVAGALLFAMEKCLPAGDSVVLLGTVVDALGTETPPASLESICSSLFRYTPFVCKFLHRQHGPIGFVGYSLCFCSTAPQIAVALLPLHLTELIASMTDVDPAITLFFFHRNSGLFAEPRYPHFTETLPFPLHQLTGDMSDLVAAEITCRLLHLMPLESQTSVLLLLSVQQAAFSGSEILQFV</sequence>
<reference evidence="1 2" key="1">
    <citation type="journal article" date="2021" name="MBio">
        <title>A New Model Trypanosomatid, Novymonas esmeraldas: Genomic Perception of Its 'Candidatus Pandoraea novymonadis' Endosymbiont.</title>
        <authorList>
            <person name="Zakharova A."/>
            <person name="Saura A."/>
            <person name="Butenko A."/>
            <person name="Podesvova L."/>
            <person name="Warmusova S."/>
            <person name="Kostygov A.Y."/>
            <person name="Nenarokova A."/>
            <person name="Lukes J."/>
            <person name="Opperdoes F.R."/>
            <person name="Yurchenko V."/>
        </authorList>
    </citation>
    <scope>NUCLEOTIDE SEQUENCE [LARGE SCALE GENOMIC DNA]</scope>
    <source>
        <strain evidence="1 2">E262AT.01</strain>
    </source>
</reference>
<name>A0AAW0EZQ3_9TRYP</name>
<evidence type="ECO:0000313" key="2">
    <source>
        <dbReference type="Proteomes" id="UP001430356"/>
    </source>
</evidence>
<dbReference type="EMBL" id="JAECZO010000146">
    <property type="protein sequence ID" value="KAK7198374.1"/>
    <property type="molecule type" value="Genomic_DNA"/>
</dbReference>